<gene>
    <name evidence="1" type="ORF">HNR70_002699</name>
</gene>
<dbReference type="AlphaFoldDB" id="A0A841ADG6"/>
<dbReference type="GO" id="GO:0004180">
    <property type="term" value="F:carboxypeptidase activity"/>
    <property type="evidence" value="ECO:0007669"/>
    <property type="project" value="UniProtKB-KW"/>
</dbReference>
<dbReference type="Gene3D" id="3.40.630.10">
    <property type="entry name" value="Zn peptidases"/>
    <property type="match status" value="1"/>
</dbReference>
<dbReference type="Pfam" id="PF01546">
    <property type="entry name" value="Peptidase_M20"/>
    <property type="match status" value="1"/>
</dbReference>
<accession>A0A841ADG6</accession>
<keyword evidence="1" id="KW-0645">Protease</keyword>
<organism evidence="1 2">
    <name type="scientific">Brachybacterium aquaticum</name>
    <dbReference type="NCBI Taxonomy" id="1432564"/>
    <lineage>
        <taxon>Bacteria</taxon>
        <taxon>Bacillati</taxon>
        <taxon>Actinomycetota</taxon>
        <taxon>Actinomycetes</taxon>
        <taxon>Micrococcales</taxon>
        <taxon>Dermabacteraceae</taxon>
        <taxon>Brachybacterium</taxon>
    </lineage>
</organism>
<keyword evidence="2" id="KW-1185">Reference proteome</keyword>
<dbReference type="InterPro" id="IPR002933">
    <property type="entry name" value="Peptidase_M20"/>
</dbReference>
<sequence>MRGGPFPKDPEIELYNHVPLTSNDAQVAERVRQAFVAQLGEENVEHLDPVTASEDFSTIPDAFGAPYCYWVFGGFVEGRETFPNHSPFFAPDEQPTLTTGTTAAATAVLAMLAGD</sequence>
<keyword evidence="1" id="KW-0378">Hydrolase</keyword>
<reference evidence="1 2" key="1">
    <citation type="submission" date="2020-08" db="EMBL/GenBank/DDBJ databases">
        <title>Sequencing the genomes of 1000 actinobacteria strains.</title>
        <authorList>
            <person name="Klenk H.-P."/>
        </authorList>
    </citation>
    <scope>NUCLEOTIDE SEQUENCE [LARGE SCALE GENOMIC DNA]</scope>
    <source>
        <strain evidence="1 2">DSM 28796</strain>
    </source>
</reference>
<dbReference type="EMBL" id="JACHLZ010000001">
    <property type="protein sequence ID" value="MBB5832886.1"/>
    <property type="molecule type" value="Genomic_DNA"/>
</dbReference>
<evidence type="ECO:0000313" key="1">
    <source>
        <dbReference type="EMBL" id="MBB5832886.1"/>
    </source>
</evidence>
<comment type="caution">
    <text evidence="1">The sequence shown here is derived from an EMBL/GenBank/DDBJ whole genome shotgun (WGS) entry which is preliminary data.</text>
</comment>
<keyword evidence="1" id="KW-0121">Carboxypeptidase</keyword>
<dbReference type="SUPFAM" id="SSF53187">
    <property type="entry name" value="Zn-dependent exopeptidases"/>
    <property type="match status" value="1"/>
</dbReference>
<protein>
    <submittedName>
        <fullName evidence="1">Metal-dependent amidase/aminoacylase/carboxypeptidase family protein</fullName>
    </submittedName>
</protein>
<proteinExistence type="predicted"/>
<dbReference type="Proteomes" id="UP000588158">
    <property type="component" value="Unassembled WGS sequence"/>
</dbReference>
<name>A0A841ADG6_9MICO</name>
<evidence type="ECO:0000313" key="2">
    <source>
        <dbReference type="Proteomes" id="UP000588158"/>
    </source>
</evidence>